<protein>
    <submittedName>
        <fullName evidence="2">Uncharacterized protein</fullName>
    </submittedName>
</protein>
<dbReference type="VEuPathDB" id="AmoebaDB:ACA1_069180"/>
<dbReference type="GeneID" id="14924307"/>
<evidence type="ECO:0000256" key="1">
    <source>
        <dbReference type="SAM" id="MobiDB-lite"/>
    </source>
</evidence>
<dbReference type="Proteomes" id="UP000011083">
    <property type="component" value="Unassembled WGS sequence"/>
</dbReference>
<organism evidence="2 3">
    <name type="scientific">Acanthamoeba castellanii (strain ATCC 30010 / Neff)</name>
    <dbReference type="NCBI Taxonomy" id="1257118"/>
    <lineage>
        <taxon>Eukaryota</taxon>
        <taxon>Amoebozoa</taxon>
        <taxon>Discosea</taxon>
        <taxon>Longamoebia</taxon>
        <taxon>Centramoebida</taxon>
        <taxon>Acanthamoebidae</taxon>
        <taxon>Acanthamoeba</taxon>
    </lineage>
</organism>
<dbReference type="AlphaFoldDB" id="L8HCR1"/>
<keyword evidence="3" id="KW-1185">Reference proteome</keyword>
<dbReference type="RefSeq" id="XP_004352862.1">
    <property type="nucleotide sequence ID" value="XM_004352810.1"/>
</dbReference>
<dbReference type="KEGG" id="acan:ACA1_069180"/>
<reference evidence="2 3" key="1">
    <citation type="journal article" date="2013" name="Genome Biol.">
        <title>Genome of Acanthamoeba castellanii highlights extensive lateral gene transfer and early evolution of tyrosine kinase signaling.</title>
        <authorList>
            <person name="Clarke M."/>
            <person name="Lohan A.J."/>
            <person name="Liu B."/>
            <person name="Lagkouvardos I."/>
            <person name="Roy S."/>
            <person name="Zafar N."/>
            <person name="Bertelli C."/>
            <person name="Schilde C."/>
            <person name="Kianianmomeni A."/>
            <person name="Burglin T.R."/>
            <person name="Frech C."/>
            <person name="Turcotte B."/>
            <person name="Kopec K.O."/>
            <person name="Synnott J.M."/>
            <person name="Choo C."/>
            <person name="Paponov I."/>
            <person name="Finkler A."/>
            <person name="Soon Heng Tan C."/>
            <person name="Hutchins A.P."/>
            <person name="Weinmeier T."/>
            <person name="Rattei T."/>
            <person name="Chu J.S."/>
            <person name="Gimenez G."/>
            <person name="Irimia M."/>
            <person name="Rigden D.J."/>
            <person name="Fitzpatrick D.A."/>
            <person name="Lorenzo-Morales J."/>
            <person name="Bateman A."/>
            <person name="Chiu C.H."/>
            <person name="Tang P."/>
            <person name="Hegemann P."/>
            <person name="Fromm H."/>
            <person name="Raoult D."/>
            <person name="Greub G."/>
            <person name="Miranda-Saavedra D."/>
            <person name="Chen N."/>
            <person name="Nash P."/>
            <person name="Ginger M.L."/>
            <person name="Horn M."/>
            <person name="Schaap P."/>
            <person name="Caler L."/>
            <person name="Loftus B."/>
        </authorList>
    </citation>
    <scope>NUCLEOTIDE SEQUENCE [LARGE SCALE GENOMIC DNA]</scope>
    <source>
        <strain evidence="2 3">Neff</strain>
    </source>
</reference>
<accession>L8HCR1</accession>
<sequence>MDSEVERKLYAMLITSYCVDSSVPISPACPSPTPAVAHYHGPLIAPVADRSVVFPPLYSRFCADLRHTDSILQRSPAGNDTSAGIHTSPLLSDGN</sequence>
<proteinExistence type="predicted"/>
<evidence type="ECO:0000313" key="3">
    <source>
        <dbReference type="Proteomes" id="UP000011083"/>
    </source>
</evidence>
<dbReference type="EMBL" id="KB007857">
    <property type="protein sequence ID" value="ELR23334.1"/>
    <property type="molecule type" value="Genomic_DNA"/>
</dbReference>
<gene>
    <name evidence="2" type="ORF">ACA1_069180</name>
</gene>
<evidence type="ECO:0000313" key="2">
    <source>
        <dbReference type="EMBL" id="ELR23334.1"/>
    </source>
</evidence>
<feature type="compositionally biased region" description="Polar residues" evidence="1">
    <location>
        <begin position="73"/>
        <end position="85"/>
    </location>
</feature>
<feature type="region of interest" description="Disordered" evidence="1">
    <location>
        <begin position="73"/>
        <end position="95"/>
    </location>
</feature>
<name>L8HCR1_ACACF</name>